<dbReference type="InterPro" id="IPR050410">
    <property type="entry name" value="CCR4/nocturin_mRNA_transcr"/>
</dbReference>
<dbReference type="SUPFAM" id="SSF56219">
    <property type="entry name" value="DNase I-like"/>
    <property type="match status" value="1"/>
</dbReference>
<feature type="compositionally biased region" description="Low complexity" evidence="1">
    <location>
        <begin position="405"/>
        <end position="422"/>
    </location>
</feature>
<evidence type="ECO:0000313" key="3">
    <source>
        <dbReference type="EMBL" id="CAK0893060.1"/>
    </source>
</evidence>
<feature type="region of interest" description="Disordered" evidence="1">
    <location>
        <begin position="371"/>
        <end position="449"/>
    </location>
</feature>
<accession>A0ABN9X4Z6</accession>
<proteinExistence type="predicted"/>
<feature type="region of interest" description="Disordered" evidence="1">
    <location>
        <begin position="1"/>
        <end position="23"/>
    </location>
</feature>
<dbReference type="InterPro" id="IPR036691">
    <property type="entry name" value="Endo/exonu/phosph_ase_sf"/>
</dbReference>
<organism evidence="3 4">
    <name type="scientific">Prorocentrum cordatum</name>
    <dbReference type="NCBI Taxonomy" id="2364126"/>
    <lineage>
        <taxon>Eukaryota</taxon>
        <taxon>Sar</taxon>
        <taxon>Alveolata</taxon>
        <taxon>Dinophyceae</taxon>
        <taxon>Prorocentrales</taxon>
        <taxon>Prorocentraceae</taxon>
        <taxon>Prorocentrum</taxon>
    </lineage>
</organism>
<reference evidence="3" key="1">
    <citation type="submission" date="2023-10" db="EMBL/GenBank/DDBJ databases">
        <authorList>
            <person name="Chen Y."/>
            <person name="Shah S."/>
            <person name="Dougan E. K."/>
            <person name="Thang M."/>
            <person name="Chan C."/>
        </authorList>
    </citation>
    <scope>NUCLEOTIDE SEQUENCE [LARGE SCALE GENOMIC DNA]</scope>
</reference>
<dbReference type="PANTHER" id="PTHR12121">
    <property type="entry name" value="CARBON CATABOLITE REPRESSOR PROTEIN 4"/>
    <property type="match status" value="1"/>
</dbReference>
<feature type="compositionally biased region" description="Gly residues" evidence="1">
    <location>
        <begin position="440"/>
        <end position="449"/>
    </location>
</feature>
<feature type="domain" description="Endonuclease/exonuclease/phosphatase" evidence="2">
    <location>
        <begin position="68"/>
        <end position="365"/>
    </location>
</feature>
<dbReference type="InterPro" id="IPR005135">
    <property type="entry name" value="Endo/exonuclease/phosphatase"/>
</dbReference>
<evidence type="ECO:0000259" key="2">
    <source>
        <dbReference type="Pfam" id="PF03372"/>
    </source>
</evidence>
<dbReference type="Gene3D" id="3.60.10.10">
    <property type="entry name" value="Endonuclease/exonuclease/phosphatase"/>
    <property type="match status" value="1"/>
</dbReference>
<dbReference type="Proteomes" id="UP001189429">
    <property type="component" value="Unassembled WGS sequence"/>
</dbReference>
<name>A0ABN9X4Z6_9DINO</name>
<dbReference type="EMBL" id="CAUYUJ010019704">
    <property type="protein sequence ID" value="CAK0893060.1"/>
    <property type="molecule type" value="Genomic_DNA"/>
</dbReference>
<protein>
    <recommendedName>
        <fullName evidence="2">Endonuclease/exonuclease/phosphatase domain-containing protein</fullName>
    </recommendedName>
</protein>
<evidence type="ECO:0000313" key="4">
    <source>
        <dbReference type="Proteomes" id="UP001189429"/>
    </source>
</evidence>
<dbReference type="Pfam" id="PF03372">
    <property type="entry name" value="Exo_endo_phos"/>
    <property type="match status" value="1"/>
</dbReference>
<evidence type="ECO:0000256" key="1">
    <source>
        <dbReference type="SAM" id="MobiDB-lite"/>
    </source>
</evidence>
<keyword evidence="4" id="KW-1185">Reference proteome</keyword>
<feature type="compositionally biased region" description="Basic residues" evidence="1">
    <location>
        <begin position="423"/>
        <end position="439"/>
    </location>
</feature>
<sequence>MSFAQGAEVARNPKGTPLDEVAGSLSIPRPLPVPFSAPLPVVRPLDKRTGGVQPWAAFEWAEPAREVLAWDARRPRLLAELRAARADVLCLQEVQFERTGAGGAARFVLPPWLCQLAEEEGYTPRLPSEGPLQQMAERNLRVLDAEVAIGCVVMYRHDRLEEVDEASASRFANTLVGACLRGRGPGGLGSLGPTAVFSVHLDATSEEKRVEQMKRCLAHARQMGTREVVVAGDFNTECLPGSCIGAMDVDCGDPTDEDHLRECASALRIGGGEPTEGADAPEECTAAAAAQTTDGPTEQQLKDFAALRDRAVSLCREYRVAFSHVVTGPTRAAYDHGKTCGPCVSWRLDHIYYTARTLRLRSSWQALEGDPASAARGLPNESCPSRPPAGRGRLRAEPRAEARRGGAPVTAGAAGAPGGLPRRGVRGTRGGARRARRAGRGGGRGGPGC</sequence>
<comment type="caution">
    <text evidence="3">The sequence shown here is derived from an EMBL/GenBank/DDBJ whole genome shotgun (WGS) entry which is preliminary data.</text>
</comment>
<gene>
    <name evidence="3" type="ORF">PCOR1329_LOCUS72531</name>
</gene>
<feature type="compositionally biased region" description="Basic and acidic residues" evidence="1">
    <location>
        <begin position="394"/>
        <end position="404"/>
    </location>
</feature>
<dbReference type="PANTHER" id="PTHR12121:SF37">
    <property type="entry name" value="2',5'-PHOSPHODIESTERASE 12"/>
    <property type="match status" value="1"/>
</dbReference>